<reference evidence="3 4" key="1">
    <citation type="journal article" date="2016" name="Nat. Commun.">
        <title>Thousands of microbial genomes shed light on interconnected biogeochemical processes in an aquifer system.</title>
        <authorList>
            <person name="Anantharaman K."/>
            <person name="Brown C.T."/>
            <person name="Hug L.A."/>
            <person name="Sharon I."/>
            <person name="Castelle C.J."/>
            <person name="Probst A.J."/>
            <person name="Thomas B.C."/>
            <person name="Singh A."/>
            <person name="Wilkins M.J."/>
            <person name="Karaoz U."/>
            <person name="Brodie E.L."/>
            <person name="Williams K.H."/>
            <person name="Hubbard S.S."/>
            <person name="Banfield J.F."/>
        </authorList>
    </citation>
    <scope>NUCLEOTIDE SEQUENCE [LARGE SCALE GENOMIC DNA]</scope>
</reference>
<protein>
    <submittedName>
        <fullName evidence="3">Uncharacterized protein</fullName>
    </submittedName>
</protein>
<dbReference type="EMBL" id="MHTX01000039">
    <property type="protein sequence ID" value="OHA67478.1"/>
    <property type="molecule type" value="Genomic_DNA"/>
</dbReference>
<gene>
    <name evidence="3" type="ORF">A3D59_04355</name>
</gene>
<evidence type="ECO:0000313" key="3">
    <source>
        <dbReference type="EMBL" id="OHA67478.1"/>
    </source>
</evidence>
<sequence>MIAALRALPERTRFFLAGVVLFLAGIFIFISWSAVTASHFASLSRVFAPAGGEISDSQKKLEDPGNIFEQLKSGFRDMKSLFRGGILPDLSPDSVQEPGPQESEEGTTSFPSFGNPTFGGEGEESATSSSGVPFSANSGSSTRVIPGSPNP</sequence>
<keyword evidence="2" id="KW-0472">Membrane</keyword>
<proteinExistence type="predicted"/>
<evidence type="ECO:0000256" key="1">
    <source>
        <dbReference type="SAM" id="MobiDB-lite"/>
    </source>
</evidence>
<evidence type="ECO:0000313" key="4">
    <source>
        <dbReference type="Proteomes" id="UP000179258"/>
    </source>
</evidence>
<evidence type="ECO:0000256" key="2">
    <source>
        <dbReference type="SAM" id="Phobius"/>
    </source>
</evidence>
<organism evidence="3 4">
    <name type="scientific">Candidatus Wildermuthbacteria bacterium RIFCSPHIGHO2_02_FULL_47_17</name>
    <dbReference type="NCBI Taxonomy" id="1802452"/>
    <lineage>
        <taxon>Bacteria</taxon>
        <taxon>Candidatus Wildermuthiibacteriota</taxon>
    </lineage>
</organism>
<feature type="transmembrane region" description="Helical" evidence="2">
    <location>
        <begin position="12"/>
        <end position="35"/>
    </location>
</feature>
<feature type="region of interest" description="Disordered" evidence="1">
    <location>
        <begin position="83"/>
        <end position="151"/>
    </location>
</feature>
<keyword evidence="2" id="KW-1133">Transmembrane helix</keyword>
<dbReference type="AlphaFoldDB" id="A0A1G2R4J1"/>
<feature type="compositionally biased region" description="Polar residues" evidence="1">
    <location>
        <begin position="106"/>
        <end position="115"/>
    </location>
</feature>
<comment type="caution">
    <text evidence="3">The sequence shown here is derived from an EMBL/GenBank/DDBJ whole genome shotgun (WGS) entry which is preliminary data.</text>
</comment>
<keyword evidence="2" id="KW-0812">Transmembrane</keyword>
<name>A0A1G2R4J1_9BACT</name>
<dbReference type="Proteomes" id="UP000179258">
    <property type="component" value="Unassembled WGS sequence"/>
</dbReference>
<accession>A0A1G2R4J1</accession>